<keyword evidence="2" id="KW-1185">Reference proteome</keyword>
<sequence length="120" mass="12906">MGAMGVHFWTTKLTLWLTSENKSRQPVNEAVRIADYIGESPSLVALLGLEHRPLGSGTLHVGEIMGGTKGKHSDGTETPASGNHVTATATDTPMDKLDVILQETRESRLAIEQRLGSITI</sequence>
<organism evidence="1 2">
    <name type="scientific">Pleurodeles waltl</name>
    <name type="common">Iberian ribbed newt</name>
    <dbReference type="NCBI Taxonomy" id="8319"/>
    <lineage>
        <taxon>Eukaryota</taxon>
        <taxon>Metazoa</taxon>
        <taxon>Chordata</taxon>
        <taxon>Craniata</taxon>
        <taxon>Vertebrata</taxon>
        <taxon>Euteleostomi</taxon>
        <taxon>Amphibia</taxon>
        <taxon>Batrachia</taxon>
        <taxon>Caudata</taxon>
        <taxon>Salamandroidea</taxon>
        <taxon>Salamandridae</taxon>
        <taxon>Pleurodelinae</taxon>
        <taxon>Pleurodeles</taxon>
    </lineage>
</organism>
<dbReference type="AlphaFoldDB" id="A0AAV7PNQ9"/>
<reference evidence="1" key="1">
    <citation type="journal article" date="2022" name="bioRxiv">
        <title>Sequencing and chromosome-scale assembly of the giantPleurodeles waltlgenome.</title>
        <authorList>
            <person name="Brown T."/>
            <person name="Elewa A."/>
            <person name="Iarovenko S."/>
            <person name="Subramanian E."/>
            <person name="Araus A.J."/>
            <person name="Petzold A."/>
            <person name="Susuki M."/>
            <person name="Suzuki K.-i.T."/>
            <person name="Hayashi T."/>
            <person name="Toyoda A."/>
            <person name="Oliveira C."/>
            <person name="Osipova E."/>
            <person name="Leigh N.D."/>
            <person name="Simon A."/>
            <person name="Yun M.H."/>
        </authorList>
    </citation>
    <scope>NUCLEOTIDE SEQUENCE</scope>
    <source>
        <strain evidence="1">20211129_DDA</strain>
        <tissue evidence="1">Liver</tissue>
    </source>
</reference>
<evidence type="ECO:0000313" key="2">
    <source>
        <dbReference type="Proteomes" id="UP001066276"/>
    </source>
</evidence>
<proteinExistence type="predicted"/>
<gene>
    <name evidence="1" type="ORF">NDU88_006527</name>
</gene>
<dbReference type="Proteomes" id="UP001066276">
    <property type="component" value="Chromosome 7"/>
</dbReference>
<accession>A0AAV7PNQ9</accession>
<protein>
    <submittedName>
        <fullName evidence="1">Uncharacterized protein</fullName>
    </submittedName>
</protein>
<dbReference type="EMBL" id="JANPWB010000011">
    <property type="protein sequence ID" value="KAJ1128148.1"/>
    <property type="molecule type" value="Genomic_DNA"/>
</dbReference>
<name>A0AAV7PNQ9_PLEWA</name>
<comment type="caution">
    <text evidence="1">The sequence shown here is derived from an EMBL/GenBank/DDBJ whole genome shotgun (WGS) entry which is preliminary data.</text>
</comment>
<evidence type="ECO:0000313" key="1">
    <source>
        <dbReference type="EMBL" id="KAJ1128148.1"/>
    </source>
</evidence>